<evidence type="ECO:0000313" key="7">
    <source>
        <dbReference type="Proteomes" id="UP000638648"/>
    </source>
</evidence>
<feature type="domain" description="FAD-binding" evidence="5">
    <location>
        <begin position="9"/>
        <end position="139"/>
    </location>
</feature>
<evidence type="ECO:0000256" key="4">
    <source>
        <dbReference type="SAM" id="MobiDB-lite"/>
    </source>
</evidence>
<dbReference type="SUPFAM" id="SSF51905">
    <property type="entry name" value="FAD/NAD(P)-binding domain"/>
    <property type="match status" value="1"/>
</dbReference>
<sequence>MEHHPDRDVRPRSGPGRILTVEFDGPPIDRDAPITREELEKSLRHVSGADVRITAVRSATRFTDNARQATTYRLGRVLLAGDAAHVHSPFGGQGLNLGIGDAMNLGWKLAAAVQGWSSDGLLDTYTSERHPIGAWVLNWTSAQVALMRTDPRSRALRDIVSDLLDTTTGTTYMARKISGYWQGYGDDPVIGRTAPDLVLADGTRLGEHLHDGKGLLVSAEVDGYADRVDSVKADHSGMLVRPDGIVAWAGSDGLEDALTTWFGAAS</sequence>
<keyword evidence="2" id="KW-0285">Flavoprotein</keyword>
<organism evidence="6 7">
    <name type="scientific">Actinopolymorpha pittospori</name>
    <dbReference type="NCBI Taxonomy" id="648752"/>
    <lineage>
        <taxon>Bacteria</taxon>
        <taxon>Bacillati</taxon>
        <taxon>Actinomycetota</taxon>
        <taxon>Actinomycetes</taxon>
        <taxon>Propionibacteriales</taxon>
        <taxon>Actinopolymorphaceae</taxon>
        <taxon>Actinopolymorpha</taxon>
    </lineage>
</organism>
<proteinExistence type="predicted"/>
<protein>
    <recommendedName>
        <fullName evidence="5">FAD-binding domain-containing protein</fullName>
    </recommendedName>
</protein>
<dbReference type="InterPro" id="IPR050641">
    <property type="entry name" value="RIFMO-like"/>
</dbReference>
<dbReference type="GO" id="GO:0071949">
    <property type="term" value="F:FAD binding"/>
    <property type="evidence" value="ECO:0007669"/>
    <property type="project" value="InterPro"/>
</dbReference>
<evidence type="ECO:0000256" key="3">
    <source>
        <dbReference type="ARBA" id="ARBA00022827"/>
    </source>
</evidence>
<comment type="cofactor">
    <cofactor evidence="1">
        <name>FAD</name>
        <dbReference type="ChEBI" id="CHEBI:57692"/>
    </cofactor>
</comment>
<dbReference type="InterPro" id="IPR002938">
    <property type="entry name" value="FAD-bd"/>
</dbReference>
<feature type="compositionally biased region" description="Basic and acidic residues" evidence="4">
    <location>
        <begin position="1"/>
        <end position="11"/>
    </location>
</feature>
<dbReference type="Gene3D" id="3.40.30.120">
    <property type="match status" value="1"/>
</dbReference>
<gene>
    <name evidence="6" type="ORF">HEB94_007105</name>
</gene>
<dbReference type="Pfam" id="PF01494">
    <property type="entry name" value="FAD_binding_3"/>
    <property type="match status" value="1"/>
</dbReference>
<comment type="caution">
    <text evidence="6">The sequence shown here is derived from an EMBL/GenBank/DDBJ whole genome shotgun (WGS) entry which is preliminary data.</text>
</comment>
<evidence type="ECO:0000256" key="1">
    <source>
        <dbReference type="ARBA" id="ARBA00001974"/>
    </source>
</evidence>
<dbReference type="Gene3D" id="3.50.50.60">
    <property type="entry name" value="FAD/NAD(P)-binding domain"/>
    <property type="match status" value="1"/>
</dbReference>
<dbReference type="PANTHER" id="PTHR43004">
    <property type="entry name" value="TRK SYSTEM POTASSIUM UPTAKE PROTEIN"/>
    <property type="match status" value="1"/>
</dbReference>
<dbReference type="EMBL" id="JADBEM010000001">
    <property type="protein sequence ID" value="MBE1610257.1"/>
    <property type="molecule type" value="Genomic_DNA"/>
</dbReference>
<feature type="region of interest" description="Disordered" evidence="4">
    <location>
        <begin position="1"/>
        <end position="32"/>
    </location>
</feature>
<dbReference type="Proteomes" id="UP000638648">
    <property type="component" value="Unassembled WGS sequence"/>
</dbReference>
<evidence type="ECO:0000259" key="5">
    <source>
        <dbReference type="Pfam" id="PF01494"/>
    </source>
</evidence>
<keyword evidence="3" id="KW-0274">FAD</keyword>
<keyword evidence="7" id="KW-1185">Reference proteome</keyword>
<dbReference type="Pfam" id="PF21274">
    <property type="entry name" value="Rng_hyd_C"/>
    <property type="match status" value="1"/>
</dbReference>
<reference evidence="6" key="1">
    <citation type="submission" date="2020-10" db="EMBL/GenBank/DDBJ databases">
        <title>Sequencing the genomes of 1000 actinobacteria strains.</title>
        <authorList>
            <person name="Klenk H.-P."/>
        </authorList>
    </citation>
    <scope>NUCLEOTIDE SEQUENCE</scope>
    <source>
        <strain evidence="6">DSM 45354</strain>
    </source>
</reference>
<dbReference type="GO" id="GO:0016709">
    <property type="term" value="F:oxidoreductase activity, acting on paired donors, with incorporation or reduction of molecular oxygen, NAD(P)H as one donor, and incorporation of one atom of oxygen"/>
    <property type="evidence" value="ECO:0007669"/>
    <property type="project" value="UniProtKB-ARBA"/>
</dbReference>
<accession>A0A927N789</accession>
<name>A0A927N789_9ACTN</name>
<evidence type="ECO:0000256" key="2">
    <source>
        <dbReference type="ARBA" id="ARBA00022630"/>
    </source>
</evidence>
<dbReference type="InterPro" id="IPR036188">
    <property type="entry name" value="FAD/NAD-bd_sf"/>
</dbReference>
<dbReference type="PANTHER" id="PTHR43004:SF19">
    <property type="entry name" value="BINDING MONOOXYGENASE, PUTATIVE (JCVI)-RELATED"/>
    <property type="match status" value="1"/>
</dbReference>
<dbReference type="AlphaFoldDB" id="A0A927N789"/>
<evidence type="ECO:0000313" key="6">
    <source>
        <dbReference type="EMBL" id="MBE1610257.1"/>
    </source>
</evidence>